<sequence>MSLYGSPVWAGDLVASRHSFTKPQRRMAIRVVRGYRTISREAALTLAGLVPFEYLVEGNAQVYGRVRELRRGGAVLPRSEVGC</sequence>
<reference evidence="1 2" key="1">
    <citation type="submission" date="2015-07" db="EMBL/GenBank/DDBJ databases">
        <title>The genome of Habropoda laboriosa.</title>
        <authorList>
            <person name="Pan H."/>
            <person name="Kapheim K."/>
        </authorList>
    </citation>
    <scope>NUCLEOTIDE SEQUENCE [LARGE SCALE GENOMIC DNA]</scope>
    <source>
        <strain evidence="1">0110345459</strain>
    </source>
</reference>
<evidence type="ECO:0000313" key="1">
    <source>
        <dbReference type="EMBL" id="KOC70156.1"/>
    </source>
</evidence>
<keyword evidence="2" id="KW-1185">Reference proteome</keyword>
<dbReference type="EMBL" id="KQ414593">
    <property type="protein sequence ID" value="KOC70156.1"/>
    <property type="molecule type" value="Genomic_DNA"/>
</dbReference>
<gene>
    <name evidence="1" type="ORF">WH47_08633</name>
</gene>
<dbReference type="AlphaFoldDB" id="A0A0L7RHE9"/>
<protein>
    <submittedName>
        <fullName evidence="1">Uncharacterized protein</fullName>
    </submittedName>
</protein>
<evidence type="ECO:0000313" key="2">
    <source>
        <dbReference type="Proteomes" id="UP000053825"/>
    </source>
</evidence>
<name>A0A0L7RHE9_9HYME</name>
<dbReference type="Proteomes" id="UP000053825">
    <property type="component" value="Unassembled WGS sequence"/>
</dbReference>
<organism evidence="1 2">
    <name type="scientific">Habropoda laboriosa</name>
    <dbReference type="NCBI Taxonomy" id="597456"/>
    <lineage>
        <taxon>Eukaryota</taxon>
        <taxon>Metazoa</taxon>
        <taxon>Ecdysozoa</taxon>
        <taxon>Arthropoda</taxon>
        <taxon>Hexapoda</taxon>
        <taxon>Insecta</taxon>
        <taxon>Pterygota</taxon>
        <taxon>Neoptera</taxon>
        <taxon>Endopterygota</taxon>
        <taxon>Hymenoptera</taxon>
        <taxon>Apocrita</taxon>
        <taxon>Aculeata</taxon>
        <taxon>Apoidea</taxon>
        <taxon>Anthophila</taxon>
        <taxon>Apidae</taxon>
        <taxon>Habropoda</taxon>
    </lineage>
</organism>
<proteinExistence type="predicted"/>
<accession>A0A0L7RHE9</accession>